<gene>
    <name evidence="2" type="ORF">HED35_09150</name>
</gene>
<reference evidence="2 3" key="1">
    <citation type="submission" date="2020-03" db="EMBL/GenBank/DDBJ databases">
        <title>Bacterial samples isolated from urine from healthy bovine heifers (Gyr breed).</title>
        <authorList>
            <person name="Giannattasio-Ferraz S."/>
            <person name="Maskeri L."/>
            <person name="Penido A."/>
            <person name="Barbosa-Stancioli E.F."/>
            <person name="Putonti C."/>
        </authorList>
    </citation>
    <scope>NUCLEOTIDE SEQUENCE [LARGE SCALE GENOMIC DNA]</scope>
    <source>
        <strain evidence="2 3">UFMG-H7</strain>
    </source>
</reference>
<evidence type="ECO:0000313" key="2">
    <source>
        <dbReference type="EMBL" id="NKC68254.1"/>
    </source>
</evidence>
<comment type="caution">
    <text evidence="2">The sequence shown here is derived from an EMBL/GenBank/DDBJ whole genome shotgun (WGS) entry which is preliminary data.</text>
</comment>
<keyword evidence="1" id="KW-1133">Transmembrane helix</keyword>
<evidence type="ECO:0000313" key="3">
    <source>
        <dbReference type="Proteomes" id="UP000521358"/>
    </source>
</evidence>
<dbReference type="Proteomes" id="UP000521358">
    <property type="component" value="Unassembled WGS sequence"/>
</dbReference>
<feature type="transmembrane region" description="Helical" evidence="1">
    <location>
        <begin position="12"/>
        <end position="32"/>
    </location>
</feature>
<evidence type="ECO:0000256" key="1">
    <source>
        <dbReference type="SAM" id="Phobius"/>
    </source>
</evidence>
<accession>A0A369ASA2</accession>
<protein>
    <submittedName>
        <fullName evidence="2">Uncharacterized protein</fullName>
    </submittedName>
</protein>
<organism evidence="2 3">
    <name type="scientific">Vagococcus fluvialis</name>
    <dbReference type="NCBI Taxonomy" id="2738"/>
    <lineage>
        <taxon>Bacteria</taxon>
        <taxon>Bacillati</taxon>
        <taxon>Bacillota</taxon>
        <taxon>Bacilli</taxon>
        <taxon>Lactobacillales</taxon>
        <taxon>Enterococcaceae</taxon>
        <taxon>Vagococcus</taxon>
    </lineage>
</organism>
<dbReference type="RefSeq" id="WP_167799802.1">
    <property type="nucleotide sequence ID" value="NZ_CP081459.1"/>
</dbReference>
<keyword evidence="1" id="KW-0472">Membrane</keyword>
<sequence>MLQSKEVVKKLIAVSVIMLILGFGLTCLGYSMSGFNMEKYQTNDKRWYQVISLPK</sequence>
<keyword evidence="1" id="KW-0812">Transmembrane</keyword>
<proteinExistence type="predicted"/>
<dbReference type="EMBL" id="JAAVMB010000010">
    <property type="protein sequence ID" value="NKC68254.1"/>
    <property type="molecule type" value="Genomic_DNA"/>
</dbReference>
<dbReference type="GeneID" id="63147633"/>
<name>A0A369ASA2_9ENTE</name>
<dbReference type="AlphaFoldDB" id="A0A369ASA2"/>